<dbReference type="InterPro" id="IPR050389">
    <property type="entry name" value="LysR-type_TF"/>
</dbReference>
<dbReference type="InterPro" id="IPR000847">
    <property type="entry name" value="LysR_HTH_N"/>
</dbReference>
<evidence type="ECO:0000256" key="6">
    <source>
        <dbReference type="ARBA" id="ARBA00023163"/>
    </source>
</evidence>
<comment type="caution">
    <text evidence="8">The sequence shown here is derived from an EMBL/GenBank/DDBJ whole genome shotgun (WGS) entry which is preliminary data.</text>
</comment>
<evidence type="ECO:0000256" key="1">
    <source>
        <dbReference type="ARBA" id="ARBA00009437"/>
    </source>
</evidence>
<dbReference type="SUPFAM" id="SSF53850">
    <property type="entry name" value="Periplasmic binding protein-like II"/>
    <property type="match status" value="1"/>
</dbReference>
<dbReference type="Proteomes" id="UP001589692">
    <property type="component" value="Unassembled WGS sequence"/>
</dbReference>
<sequence>MTVSLALQEESDDAFDLGAVDLNLLLVLHALLKFRNITHAGNEVRLSQPATSRALSRLREIFNDELLVRHNRLFELTPLAEKLAPKVEAALENIGTIFSSRPAPLERFCVAMPDHLALLLVGQLSGYFREVSPTTVFLPSVSFSNVLSQLENGQVDLALGLADDAPPGFYCRALPPIMTLCLSRPGHSALKGRVAYADLNRFLSIRIGVGHNPGFGEFYDGLESLRPRGGETLTVPDIHTAARLVQDTDAVLVLPAPSARYLASRYRLETFLPGKGAAPPAYNASLIWHERWHRNSIHAGVRSMIASHVLQDGPAGGPPS</sequence>
<keyword evidence="4" id="KW-0238">DNA-binding</keyword>
<dbReference type="PRINTS" id="PR00039">
    <property type="entry name" value="HTHLYSR"/>
</dbReference>
<proteinExistence type="inferred from homology"/>
<organism evidence="8 9">
    <name type="scientific">Rhizobium puerariae</name>
    <dbReference type="NCBI Taxonomy" id="1585791"/>
    <lineage>
        <taxon>Bacteria</taxon>
        <taxon>Pseudomonadati</taxon>
        <taxon>Pseudomonadota</taxon>
        <taxon>Alphaproteobacteria</taxon>
        <taxon>Hyphomicrobiales</taxon>
        <taxon>Rhizobiaceae</taxon>
        <taxon>Rhizobium/Agrobacterium group</taxon>
        <taxon>Rhizobium</taxon>
    </lineage>
</organism>
<evidence type="ECO:0000256" key="2">
    <source>
        <dbReference type="ARBA" id="ARBA00022458"/>
    </source>
</evidence>
<protein>
    <submittedName>
        <fullName evidence="8">LysR family transcriptional regulator</fullName>
    </submittedName>
</protein>
<evidence type="ECO:0000313" key="9">
    <source>
        <dbReference type="Proteomes" id="UP001589692"/>
    </source>
</evidence>
<dbReference type="InterPro" id="IPR005119">
    <property type="entry name" value="LysR_subst-bd"/>
</dbReference>
<dbReference type="Gene3D" id="3.40.190.10">
    <property type="entry name" value="Periplasmic binding protein-like II"/>
    <property type="match status" value="2"/>
</dbReference>
<keyword evidence="6" id="KW-0804">Transcription</keyword>
<keyword evidence="3" id="KW-0805">Transcription regulation</keyword>
<keyword evidence="5" id="KW-0010">Activator</keyword>
<reference evidence="8 9" key="1">
    <citation type="submission" date="2024-09" db="EMBL/GenBank/DDBJ databases">
        <authorList>
            <person name="Sun Q."/>
            <person name="Mori K."/>
        </authorList>
    </citation>
    <scope>NUCLEOTIDE SEQUENCE [LARGE SCALE GENOMIC DNA]</scope>
    <source>
        <strain evidence="8 9">TBRC 4938</strain>
    </source>
</reference>
<dbReference type="InterPro" id="IPR036390">
    <property type="entry name" value="WH_DNA-bd_sf"/>
</dbReference>
<comment type="similarity">
    <text evidence="1">Belongs to the LysR transcriptional regulatory family.</text>
</comment>
<evidence type="ECO:0000256" key="5">
    <source>
        <dbReference type="ARBA" id="ARBA00023159"/>
    </source>
</evidence>
<evidence type="ECO:0000259" key="7">
    <source>
        <dbReference type="PROSITE" id="PS50931"/>
    </source>
</evidence>
<keyword evidence="2" id="KW-0536">Nodulation</keyword>
<dbReference type="RefSeq" id="WP_377264690.1">
    <property type="nucleotide sequence ID" value="NZ_JBHMAA010000029.1"/>
</dbReference>
<dbReference type="InterPro" id="IPR036388">
    <property type="entry name" value="WH-like_DNA-bd_sf"/>
</dbReference>
<dbReference type="PANTHER" id="PTHR30118">
    <property type="entry name" value="HTH-TYPE TRANSCRIPTIONAL REGULATOR LEUO-RELATED"/>
    <property type="match status" value="1"/>
</dbReference>
<gene>
    <name evidence="8" type="ORF">ACFFP0_23730</name>
</gene>
<dbReference type="PROSITE" id="PS50931">
    <property type="entry name" value="HTH_LYSR"/>
    <property type="match status" value="1"/>
</dbReference>
<name>A0ABV6AMM4_9HYPH</name>
<dbReference type="EMBL" id="JBHMAA010000029">
    <property type="protein sequence ID" value="MFB9951870.1"/>
    <property type="molecule type" value="Genomic_DNA"/>
</dbReference>
<dbReference type="Pfam" id="PF00126">
    <property type="entry name" value="HTH_1"/>
    <property type="match status" value="1"/>
</dbReference>
<evidence type="ECO:0000256" key="3">
    <source>
        <dbReference type="ARBA" id="ARBA00023015"/>
    </source>
</evidence>
<feature type="domain" description="HTH lysR-type" evidence="7">
    <location>
        <begin position="20"/>
        <end position="77"/>
    </location>
</feature>
<keyword evidence="9" id="KW-1185">Reference proteome</keyword>
<dbReference type="PANTHER" id="PTHR30118:SF15">
    <property type="entry name" value="TRANSCRIPTIONAL REGULATORY PROTEIN"/>
    <property type="match status" value="1"/>
</dbReference>
<dbReference type="Pfam" id="PF03466">
    <property type="entry name" value="LysR_substrate"/>
    <property type="match status" value="1"/>
</dbReference>
<evidence type="ECO:0000256" key="4">
    <source>
        <dbReference type="ARBA" id="ARBA00023125"/>
    </source>
</evidence>
<dbReference type="Gene3D" id="1.10.10.10">
    <property type="entry name" value="Winged helix-like DNA-binding domain superfamily/Winged helix DNA-binding domain"/>
    <property type="match status" value="1"/>
</dbReference>
<accession>A0ABV6AMM4</accession>
<dbReference type="SUPFAM" id="SSF46785">
    <property type="entry name" value="Winged helix' DNA-binding domain"/>
    <property type="match status" value="1"/>
</dbReference>
<evidence type="ECO:0000313" key="8">
    <source>
        <dbReference type="EMBL" id="MFB9951870.1"/>
    </source>
</evidence>